<dbReference type="CDD" id="cd00683">
    <property type="entry name" value="Trans_IPPS_HH"/>
    <property type="match status" value="1"/>
</dbReference>
<dbReference type="Gene3D" id="1.10.600.10">
    <property type="entry name" value="Farnesyl Diphosphate Synthase"/>
    <property type="match status" value="1"/>
</dbReference>
<dbReference type="GO" id="GO:0004311">
    <property type="term" value="F:geranylgeranyl diphosphate synthase activity"/>
    <property type="evidence" value="ECO:0007669"/>
    <property type="project" value="InterPro"/>
</dbReference>
<dbReference type="SFLD" id="SFLDS00005">
    <property type="entry name" value="Isoprenoid_Synthase_Type_I"/>
    <property type="match status" value="1"/>
</dbReference>
<dbReference type="PANTHER" id="PTHR31480">
    <property type="entry name" value="BIFUNCTIONAL LYCOPENE CYCLASE/PHYTOENE SYNTHASE"/>
    <property type="match status" value="1"/>
</dbReference>
<dbReference type="PROSITE" id="PS01045">
    <property type="entry name" value="SQUALEN_PHYTOEN_SYN_2"/>
    <property type="match status" value="1"/>
</dbReference>
<dbReference type="InterPro" id="IPR002060">
    <property type="entry name" value="Squ/phyt_synthse"/>
</dbReference>
<dbReference type="SUPFAM" id="SSF48576">
    <property type="entry name" value="Terpenoid synthases"/>
    <property type="match status" value="1"/>
</dbReference>
<evidence type="ECO:0000313" key="3">
    <source>
        <dbReference type="EMBL" id="MBO3664708.1"/>
    </source>
</evidence>
<dbReference type="SFLD" id="SFLDG01212">
    <property type="entry name" value="Phytoene_synthase_like"/>
    <property type="match status" value="1"/>
</dbReference>
<gene>
    <name evidence="3" type="ORF">J5V96_14510</name>
</gene>
<proteinExistence type="predicted"/>
<dbReference type="Proteomes" id="UP000680132">
    <property type="component" value="Unassembled WGS sequence"/>
</dbReference>
<comment type="caution">
    <text evidence="3">The sequence shown here is derived from an EMBL/GenBank/DDBJ whole genome shotgun (WGS) entry which is preliminary data.</text>
</comment>
<reference evidence="3" key="1">
    <citation type="submission" date="2021-03" db="EMBL/GenBank/DDBJ databases">
        <title>Microbacterium sp. nov., a novel actinobacterium isolated from cow dung.</title>
        <authorList>
            <person name="Zhang L."/>
        </authorList>
    </citation>
    <scope>NUCLEOTIDE SEQUENCE</scope>
    <source>
        <strain evidence="3">NEAU-LLB</strain>
    </source>
</reference>
<dbReference type="InterPro" id="IPR008949">
    <property type="entry name" value="Isoprenoid_synthase_dom_sf"/>
</dbReference>
<dbReference type="SFLD" id="SFLDG01018">
    <property type="entry name" value="Squalene/Phytoene_Synthase_Lik"/>
    <property type="match status" value="1"/>
</dbReference>
<dbReference type="Pfam" id="PF00494">
    <property type="entry name" value="SQS_PSY"/>
    <property type="match status" value="1"/>
</dbReference>
<comment type="pathway">
    <text evidence="1">Carotenoid biosynthesis; phytoene biosynthesis.</text>
</comment>
<sequence length="290" mass="31720">MSPLTGLPLYTRTARASSARIIGAYSTSFGWASRLLPRPVRDRIADVYALVRVADEIVDGPAADAGIDAKTRLALLDGLERETLAALETGFSANVVVHAFAVTARETGIGSDLVRPFFASMRTDAEGATVFDREAFRRYVHGSAEVVGSMCLRVFATERPGMQLDEELEEGARRLGSAFQKVNFLRDLGDDVDRLGRAYLPGIDPALFSESDKEQFVREIDADLAVARRAIVRLPPRSRRATAAAAALFARLNDELRRTPAQELRRRRISVPTTVKLRVLGGAALGRVPR</sequence>
<dbReference type="InterPro" id="IPR044843">
    <property type="entry name" value="Trans_IPPS_bact-type"/>
</dbReference>
<keyword evidence="2" id="KW-0808">Transferase</keyword>
<evidence type="ECO:0000256" key="1">
    <source>
        <dbReference type="ARBA" id="ARBA00004684"/>
    </source>
</evidence>
<evidence type="ECO:0000313" key="4">
    <source>
        <dbReference type="Proteomes" id="UP000680132"/>
    </source>
</evidence>
<protein>
    <submittedName>
        <fullName evidence="3">Phytoene/squalene synthase family protein</fullName>
    </submittedName>
</protein>
<dbReference type="InterPro" id="IPR019845">
    <property type="entry name" value="Squalene/phytoene_synthase_CS"/>
</dbReference>
<organism evidence="3 4">
    <name type="scientific">Microbacterium stercoris</name>
    <dbReference type="NCBI Taxonomy" id="2820289"/>
    <lineage>
        <taxon>Bacteria</taxon>
        <taxon>Bacillati</taxon>
        <taxon>Actinomycetota</taxon>
        <taxon>Actinomycetes</taxon>
        <taxon>Micrococcales</taxon>
        <taxon>Microbacteriaceae</taxon>
        <taxon>Microbacterium</taxon>
    </lineage>
</organism>
<dbReference type="GO" id="GO:0016117">
    <property type="term" value="P:carotenoid biosynthetic process"/>
    <property type="evidence" value="ECO:0007669"/>
    <property type="project" value="UniProtKB-ARBA"/>
</dbReference>
<keyword evidence="4" id="KW-1185">Reference proteome</keyword>
<dbReference type="AlphaFoldDB" id="A0A939TNY0"/>
<dbReference type="GO" id="GO:0051996">
    <property type="term" value="F:squalene synthase [NAD(P)H] activity"/>
    <property type="evidence" value="ECO:0007669"/>
    <property type="project" value="InterPro"/>
</dbReference>
<name>A0A939TNY0_9MICO</name>
<dbReference type="EMBL" id="JAGFOA010000006">
    <property type="protein sequence ID" value="MBO3664708.1"/>
    <property type="molecule type" value="Genomic_DNA"/>
</dbReference>
<dbReference type="InterPro" id="IPR033904">
    <property type="entry name" value="Trans_IPPS_HH"/>
</dbReference>
<accession>A0A939TNY0</accession>
<dbReference type="RefSeq" id="WP_208504624.1">
    <property type="nucleotide sequence ID" value="NZ_JAGFOA010000006.1"/>
</dbReference>
<evidence type="ECO:0000256" key="2">
    <source>
        <dbReference type="ARBA" id="ARBA00022679"/>
    </source>
</evidence>